<accession>A0A923KR83</accession>
<dbReference type="Proteomes" id="UP000627446">
    <property type="component" value="Unassembled WGS sequence"/>
</dbReference>
<organism evidence="1 2">
    <name type="scientific">Undibacterium nitidum</name>
    <dbReference type="NCBI Taxonomy" id="2762298"/>
    <lineage>
        <taxon>Bacteria</taxon>
        <taxon>Pseudomonadati</taxon>
        <taxon>Pseudomonadota</taxon>
        <taxon>Betaproteobacteria</taxon>
        <taxon>Burkholderiales</taxon>
        <taxon>Oxalobacteraceae</taxon>
        <taxon>Undibacterium</taxon>
    </lineage>
</organism>
<name>A0A923KR83_9BURK</name>
<gene>
    <name evidence="1" type="ORF">H8K36_01030</name>
</gene>
<evidence type="ECO:0000313" key="1">
    <source>
        <dbReference type="EMBL" id="MBC3879946.1"/>
    </source>
</evidence>
<comment type="caution">
    <text evidence="1">The sequence shown here is derived from an EMBL/GenBank/DDBJ whole genome shotgun (WGS) entry which is preliminary data.</text>
</comment>
<evidence type="ECO:0000313" key="2">
    <source>
        <dbReference type="Proteomes" id="UP000627446"/>
    </source>
</evidence>
<keyword evidence="2" id="KW-1185">Reference proteome</keyword>
<dbReference type="InterPro" id="IPR025332">
    <property type="entry name" value="DUF4238"/>
</dbReference>
<sequence length="321" mass="36779">MTGEARIHHWVPQCYLKGFAKSHSKKAQLNVIDISARKSFIANPRNIASARDFNRISVKGFAANQIEENYAVFEGKLARALQWMWVQRQLGKANDFNLLLNLIALLAVRNPRMRENVRDFHERVIKKMMHMTVDSEQMYESTFNRAAKDGYVASDSKIDYFQMKDFIGSEKYSIAMSTSGHVERELKLIDTVLPLLGRRHWMLMRASPDSGGFITSDHPVCLIWSEQRKRSLFDSPGFGLKGTEVVFPVSHDLAVVGTFEMQLGEIDITLDQVALVNGIIVAHAERQVYSRDDKFFYTLADRSVHRGADLLRNFTRLSKKY</sequence>
<reference evidence="1" key="1">
    <citation type="submission" date="2020-08" db="EMBL/GenBank/DDBJ databases">
        <title>Novel species isolated from subtropical streams in China.</title>
        <authorList>
            <person name="Lu H."/>
        </authorList>
    </citation>
    <scope>NUCLEOTIDE SEQUENCE</scope>
    <source>
        <strain evidence="1">LX22W</strain>
    </source>
</reference>
<dbReference type="EMBL" id="JACOFZ010000001">
    <property type="protein sequence ID" value="MBC3879946.1"/>
    <property type="molecule type" value="Genomic_DNA"/>
</dbReference>
<dbReference type="RefSeq" id="WP_186915499.1">
    <property type="nucleotide sequence ID" value="NZ_JACOFZ010000001.1"/>
</dbReference>
<dbReference type="Pfam" id="PF14022">
    <property type="entry name" value="DUF4238"/>
    <property type="match status" value="1"/>
</dbReference>
<protein>
    <submittedName>
        <fullName evidence="1">DUF4238 domain-containing protein</fullName>
    </submittedName>
</protein>
<dbReference type="AlphaFoldDB" id="A0A923KR83"/>
<proteinExistence type="predicted"/>